<dbReference type="PROSITE" id="PS00107">
    <property type="entry name" value="PROTEIN_KINASE_ATP"/>
    <property type="match status" value="1"/>
</dbReference>
<keyword evidence="2 4" id="KW-0547">Nucleotide-binding</keyword>
<dbReference type="SMR" id="E9APX7"/>
<feature type="compositionally biased region" description="Gly residues" evidence="5">
    <location>
        <begin position="564"/>
        <end position="574"/>
    </location>
</feature>
<keyword evidence="8" id="KW-1185">Reference proteome</keyword>
<dbReference type="RefSeq" id="XP_003873504.1">
    <property type="nucleotide sequence ID" value="XM_003873455.1"/>
</dbReference>
<dbReference type="PhylomeDB" id="E9APX7"/>
<dbReference type="InterPro" id="IPR011009">
    <property type="entry name" value="Kinase-like_dom_sf"/>
</dbReference>
<dbReference type="EMBL" id="FR799567">
    <property type="protein sequence ID" value="CBZ24994.1"/>
    <property type="molecule type" value="Genomic_DNA"/>
</dbReference>
<dbReference type="Pfam" id="PF00069">
    <property type="entry name" value="Pkinase"/>
    <property type="match status" value="1"/>
</dbReference>
<dbReference type="Gene3D" id="1.10.510.10">
    <property type="entry name" value="Transferase(Phosphotransferase) domain 1"/>
    <property type="match status" value="1"/>
</dbReference>
<name>E9APX7_LEIMU</name>
<dbReference type="SMART" id="SM00220">
    <property type="entry name" value="S_TKc"/>
    <property type="match status" value="1"/>
</dbReference>
<feature type="compositionally biased region" description="Polar residues" evidence="5">
    <location>
        <begin position="548"/>
        <end position="563"/>
    </location>
</feature>
<dbReference type="Proteomes" id="UP000007259">
    <property type="component" value="Chromosome 14"/>
</dbReference>
<organism evidence="7 8">
    <name type="scientific">Leishmania mexicana (strain MHOM/GT/2001/U1103)</name>
    <dbReference type="NCBI Taxonomy" id="929439"/>
    <lineage>
        <taxon>Eukaryota</taxon>
        <taxon>Discoba</taxon>
        <taxon>Euglenozoa</taxon>
        <taxon>Kinetoplastea</taxon>
        <taxon>Metakinetoplastina</taxon>
        <taxon>Trypanosomatida</taxon>
        <taxon>Trypanosomatidae</taxon>
        <taxon>Leishmaniinae</taxon>
        <taxon>Leishmania</taxon>
    </lineage>
</organism>
<evidence type="ECO:0000313" key="7">
    <source>
        <dbReference type="EMBL" id="CBZ24994.1"/>
    </source>
</evidence>
<feature type="compositionally biased region" description="Low complexity" evidence="5">
    <location>
        <begin position="443"/>
        <end position="452"/>
    </location>
</feature>
<evidence type="ECO:0000313" key="8">
    <source>
        <dbReference type="Proteomes" id="UP000007259"/>
    </source>
</evidence>
<dbReference type="AlphaFoldDB" id="E9APX7"/>
<dbReference type="InterPro" id="IPR000719">
    <property type="entry name" value="Prot_kinase_dom"/>
</dbReference>
<evidence type="ECO:0000256" key="2">
    <source>
        <dbReference type="ARBA" id="ARBA00022741"/>
    </source>
</evidence>
<keyword evidence="3 4" id="KW-0067">ATP-binding</keyword>
<proteinExistence type="predicted"/>
<feature type="region of interest" description="Disordered" evidence="5">
    <location>
        <begin position="668"/>
        <end position="713"/>
    </location>
</feature>
<feature type="compositionally biased region" description="Polar residues" evidence="5">
    <location>
        <begin position="506"/>
        <end position="515"/>
    </location>
</feature>
<dbReference type="CDD" id="cd06606">
    <property type="entry name" value="STKc_MAPKKK"/>
    <property type="match status" value="1"/>
</dbReference>
<dbReference type="InterPro" id="IPR017441">
    <property type="entry name" value="Protein_kinase_ATP_BS"/>
</dbReference>
<dbReference type="GO" id="GO:0004674">
    <property type="term" value="F:protein serine/threonine kinase activity"/>
    <property type="evidence" value="ECO:0007669"/>
    <property type="project" value="UniProtKB-EC"/>
</dbReference>
<feature type="compositionally biased region" description="Polar residues" evidence="5">
    <location>
        <begin position="690"/>
        <end position="713"/>
    </location>
</feature>
<dbReference type="Gene3D" id="3.30.200.20">
    <property type="entry name" value="Phosphorylase Kinase, domain 1"/>
    <property type="match status" value="1"/>
</dbReference>
<evidence type="ECO:0000256" key="4">
    <source>
        <dbReference type="PROSITE-ProRule" id="PRU10141"/>
    </source>
</evidence>
<dbReference type="PANTHER" id="PTHR48012:SF4">
    <property type="entry name" value="MITOGEN-ACTIVATED PROTEIN KINASE KINASE KINASE A"/>
    <property type="match status" value="1"/>
</dbReference>
<dbReference type="GO" id="GO:0005524">
    <property type="term" value="F:ATP binding"/>
    <property type="evidence" value="ECO:0007669"/>
    <property type="project" value="UniProtKB-UniRule"/>
</dbReference>
<feature type="region of interest" description="Disordered" evidence="5">
    <location>
        <begin position="434"/>
        <end position="577"/>
    </location>
</feature>
<dbReference type="PROSITE" id="PS00108">
    <property type="entry name" value="PROTEIN_KINASE_ST"/>
    <property type="match status" value="1"/>
</dbReference>
<dbReference type="PROSITE" id="PS50011">
    <property type="entry name" value="PROTEIN_KINASE_DOM"/>
    <property type="match status" value="1"/>
</dbReference>
<dbReference type="PANTHER" id="PTHR48012">
    <property type="entry name" value="STERILE20-LIKE KINASE, ISOFORM B-RELATED"/>
    <property type="match status" value="1"/>
</dbReference>
<dbReference type="OrthoDB" id="266718at2759"/>
<evidence type="ECO:0000259" key="6">
    <source>
        <dbReference type="PROSITE" id="PS50011"/>
    </source>
</evidence>
<dbReference type="GeneID" id="13449555"/>
<dbReference type="SUPFAM" id="SSF56112">
    <property type="entry name" value="Protein kinase-like (PK-like)"/>
    <property type="match status" value="1"/>
</dbReference>
<feature type="compositionally biased region" description="Low complexity" evidence="5">
    <location>
        <begin position="489"/>
        <end position="501"/>
    </location>
</feature>
<reference evidence="7 8" key="1">
    <citation type="journal article" date="2011" name="Genome Res.">
        <title>Chromosome and gene copy number variation allow major structural change between species and strains of Leishmania.</title>
        <authorList>
            <person name="Rogers M.B."/>
            <person name="Hilley J.D."/>
            <person name="Dickens N.J."/>
            <person name="Wilkes J."/>
            <person name="Bates P.A."/>
            <person name="Depledge D.P."/>
            <person name="Harris D."/>
            <person name="Her Y."/>
            <person name="Herzyk P."/>
            <person name="Imamura H."/>
            <person name="Otto T.D."/>
            <person name="Sanders M."/>
            <person name="Seeger K."/>
            <person name="Dujardin J.C."/>
            <person name="Berriman M."/>
            <person name="Smith D.F."/>
            <person name="Hertz-Fowler C."/>
            <person name="Mottram J.C."/>
        </authorList>
    </citation>
    <scope>NUCLEOTIDE SEQUENCE [LARGE SCALE GENOMIC DNA]</scope>
    <source>
        <strain evidence="7 8">MHOM/GT/2001/U1103</strain>
    </source>
</reference>
<feature type="compositionally biased region" description="Basic residues" evidence="5">
    <location>
        <begin position="455"/>
        <end position="472"/>
    </location>
</feature>
<dbReference type="InterPro" id="IPR008271">
    <property type="entry name" value="Ser/Thr_kinase_AS"/>
</dbReference>
<gene>
    <name evidence="7" type="ORF">LMXM_14_1300</name>
</gene>
<evidence type="ECO:0000256" key="5">
    <source>
        <dbReference type="SAM" id="MobiDB-lite"/>
    </source>
</evidence>
<dbReference type="KEGG" id="lmi:LMXM_14_1300"/>
<evidence type="ECO:0000256" key="1">
    <source>
        <dbReference type="ARBA" id="ARBA00012513"/>
    </source>
</evidence>
<dbReference type="FunFam" id="1.10.510.10:FF:001449">
    <property type="entry name" value="Protein kinase, putative"/>
    <property type="match status" value="1"/>
</dbReference>
<dbReference type="EC" id="2.7.11.1" evidence="1"/>
<protein>
    <recommendedName>
        <fullName evidence="1">non-specific serine/threonine protein kinase</fullName>
        <ecNumber evidence="1">2.7.11.1</ecNumber>
    </recommendedName>
</protein>
<sequence>MALPPATLQSPAVPDGQQRLGWSGGSGHLSVTALDQSRTPLCSAERRVSLCDEGSALAAVSLSADASRPTAANFVKGELIGKGSYGAVYRGMQRSNNRIIAMKEIRLPGVVEQQLRQSEKLAATAALPAGVSSSPVLPASNSAKGESALAKEVAAIKRELTLLKQLNHPNIVRYLNDEVVDGTLRIYMDYVSGGSVTAALRSYGSFEEPQAAALCFQLLQGLAHMHRRGIIHRDLKGDNLLLETSSQLKIADLGTAKSICSSATMTTNIVGTAYFMAPEVLQPSSATVGTAADIWSVACCVIEMLTGKPPLSDLPNQFTVMMAIGGSATVPLDKYIPADNTWSSEVLDFISQCLRVNPAQRPTAVELLQHSWFAKLLNVTHMPSMSTPATLTSFVTPTAPSVERPLTLLPQRHMVSPICSPNLTAALTPGYGGLQYSAGQPESRNSSRASSRTSRERKGKRDKRASARRHTRYSPSGVTSVGSRHSQESSQASTPQYSSSTRTRDGSAQSASLTRSHSHPDRQHGSNSRRKVYAQIPGQGLLKDDSRQSSSSEYTMQHHTCTTGSGGGGDGGGDNKNRSAFLPAITHNGNVALSPCGYSLDVLRSNRSLRNSGSSREPTKAYSYTTDMENRNRDLLHLGQCLSDHQQPFSRDLADSSVQYGSVTKAGVDSGLSARGAGSHSMIDDLEGSGQRTLPPNISALPSTSCKNTRTSE</sequence>
<feature type="binding site" evidence="4">
    <location>
        <position position="103"/>
    </location>
    <ligand>
        <name>ATP</name>
        <dbReference type="ChEBI" id="CHEBI:30616"/>
    </ligand>
</feature>
<feature type="region of interest" description="Disordered" evidence="5">
    <location>
        <begin position="1"/>
        <end position="21"/>
    </location>
</feature>
<feature type="compositionally biased region" description="Polar residues" evidence="5">
    <location>
        <begin position="473"/>
        <end position="484"/>
    </location>
</feature>
<feature type="domain" description="Protein kinase" evidence="6">
    <location>
        <begin position="74"/>
        <end position="373"/>
    </location>
</feature>
<dbReference type="InterPro" id="IPR050629">
    <property type="entry name" value="STE20/SPS1-PAK"/>
</dbReference>
<accession>E9APX7</accession>
<dbReference type="GO" id="GO:0005737">
    <property type="term" value="C:cytoplasm"/>
    <property type="evidence" value="ECO:0007669"/>
    <property type="project" value="TreeGrafter"/>
</dbReference>
<evidence type="ECO:0000256" key="3">
    <source>
        <dbReference type="ARBA" id="ARBA00022840"/>
    </source>
</evidence>
<dbReference type="VEuPathDB" id="TriTrypDB:LmxM.14.1300"/>
<dbReference type="OMA" id="DKYIPAD"/>